<evidence type="ECO:0000313" key="2">
    <source>
        <dbReference type="Proteomes" id="UP000483432"/>
    </source>
</evidence>
<dbReference type="Proteomes" id="UP000483432">
    <property type="component" value="Unassembled WGS sequence"/>
</dbReference>
<accession>A0A7C9K8K2</accession>
<reference evidence="1 2" key="1">
    <citation type="submission" date="2019-09" db="EMBL/GenBank/DDBJ databases">
        <title>H2 Metabolism Revealed by Metagenomic Analysis in Subglacial Sediment of East Antarctica.</title>
        <authorList>
            <person name="Yang Z."/>
            <person name="Zhang Y."/>
            <person name="Lv Y."/>
            <person name="Yan W."/>
            <person name="Xiao X."/>
            <person name="Sun B."/>
            <person name="Ma H."/>
        </authorList>
    </citation>
    <scope>NUCLEOTIDE SEQUENCE [LARGE SCALE GENOMIC DNA]</scope>
    <source>
        <strain evidence="1">Bin2_2</strain>
    </source>
</reference>
<dbReference type="AlphaFoldDB" id="A0A7C9K8K2"/>
<comment type="caution">
    <text evidence="1">The sequence shown here is derived from an EMBL/GenBank/DDBJ whole genome shotgun (WGS) entry which is preliminary data.</text>
</comment>
<evidence type="ECO:0008006" key="3">
    <source>
        <dbReference type="Google" id="ProtNLM"/>
    </source>
</evidence>
<name>A0A7C9K8K2_9PROT</name>
<dbReference type="EMBL" id="JAAFGW010000040">
    <property type="protein sequence ID" value="NDP47575.1"/>
    <property type="molecule type" value="Genomic_DNA"/>
</dbReference>
<sequence>MAQLPNAVEQVLLVHAAFIHAVVNALRDRSQLPDLMKQLESAEQAGWPRLVGALRHVINGRRDPSIKLGLDEEDSILLDAILRGIDNPATLPPLNAQPEGSSAAPGLAALIDASARGDAQAMSVLANMSEQMMKAGGDMALLGGRMRRLLNGERDTDQLVAGMSPLGRELVISLLDELARLRPQ</sequence>
<gene>
    <name evidence="1" type="ORF">GZ085_04130</name>
</gene>
<organism evidence="1 2">
    <name type="scientific">Sulfuriferula multivorans</name>
    <dbReference type="NCBI Taxonomy" id="1559896"/>
    <lineage>
        <taxon>Bacteria</taxon>
        <taxon>Pseudomonadati</taxon>
        <taxon>Pseudomonadota</taxon>
        <taxon>Betaproteobacteria</taxon>
        <taxon>Nitrosomonadales</taxon>
        <taxon>Sulfuricellaceae</taxon>
        <taxon>Sulfuriferula</taxon>
    </lineage>
</organism>
<evidence type="ECO:0000313" key="1">
    <source>
        <dbReference type="EMBL" id="NDP47575.1"/>
    </source>
</evidence>
<protein>
    <recommendedName>
        <fullName evidence="3">DUF1641 domain-containing protein</fullName>
    </recommendedName>
</protein>
<proteinExistence type="predicted"/>